<organism evidence="8 9">
    <name type="scientific">Arenicella chitinivorans</name>
    <dbReference type="NCBI Taxonomy" id="1329800"/>
    <lineage>
        <taxon>Bacteria</taxon>
        <taxon>Pseudomonadati</taxon>
        <taxon>Pseudomonadota</taxon>
        <taxon>Gammaproteobacteria</taxon>
        <taxon>Arenicellales</taxon>
        <taxon>Arenicellaceae</taxon>
        <taxon>Arenicella</taxon>
    </lineage>
</organism>
<evidence type="ECO:0000256" key="1">
    <source>
        <dbReference type="ARBA" id="ARBA00022617"/>
    </source>
</evidence>
<dbReference type="InterPro" id="IPR036909">
    <property type="entry name" value="Cyt_c-like_dom_sf"/>
</dbReference>
<dbReference type="InterPro" id="IPR047758">
    <property type="entry name" value="CytoC_perox"/>
</dbReference>
<dbReference type="GO" id="GO:0046872">
    <property type="term" value="F:metal ion binding"/>
    <property type="evidence" value="ECO:0007669"/>
    <property type="project" value="UniProtKB-KW"/>
</dbReference>
<feature type="domain" description="Cytochrome c" evidence="7">
    <location>
        <begin position="392"/>
        <end position="576"/>
    </location>
</feature>
<dbReference type="InterPro" id="IPR051395">
    <property type="entry name" value="Cytochrome_c_Peroxidase/MauG"/>
</dbReference>
<comment type="caution">
    <text evidence="8">The sequence shown here is derived from an EMBL/GenBank/DDBJ whole genome shotgun (WGS) entry which is preliminary data.</text>
</comment>
<evidence type="ECO:0000256" key="5">
    <source>
        <dbReference type="SAM" id="MobiDB-lite"/>
    </source>
</evidence>
<dbReference type="PROSITE" id="PS51007">
    <property type="entry name" value="CYTC"/>
    <property type="match status" value="2"/>
</dbReference>
<dbReference type="InterPro" id="IPR009056">
    <property type="entry name" value="Cyt_c-like_dom"/>
</dbReference>
<dbReference type="SUPFAM" id="SSF48695">
    <property type="entry name" value="Multiheme cytochromes"/>
    <property type="match status" value="1"/>
</dbReference>
<gene>
    <name evidence="8" type="ORF">GCM10008090_04120</name>
</gene>
<keyword evidence="6" id="KW-1133">Transmembrane helix</keyword>
<dbReference type="EMBL" id="BMXA01000001">
    <property type="protein sequence ID" value="GGZ98752.1"/>
    <property type="molecule type" value="Genomic_DNA"/>
</dbReference>
<proteinExistence type="predicted"/>
<dbReference type="AlphaFoldDB" id="A0A918VHT4"/>
<dbReference type="RefSeq" id="WP_189398342.1">
    <property type="nucleotide sequence ID" value="NZ_BMXA01000001.1"/>
</dbReference>
<dbReference type="NCBIfam" id="NF040606">
    <property type="entry name" value="CytoC_perox"/>
    <property type="match status" value="1"/>
</dbReference>
<dbReference type="InterPro" id="IPR036280">
    <property type="entry name" value="Multihaem_cyt_sf"/>
</dbReference>
<feature type="region of interest" description="Disordered" evidence="5">
    <location>
        <begin position="715"/>
        <end position="743"/>
    </location>
</feature>
<dbReference type="PANTHER" id="PTHR30600:SF9">
    <property type="entry name" value="BLR7738 PROTEIN"/>
    <property type="match status" value="1"/>
</dbReference>
<evidence type="ECO:0000256" key="4">
    <source>
        <dbReference type="PROSITE-ProRule" id="PRU00433"/>
    </source>
</evidence>
<keyword evidence="3 4" id="KW-0408">Iron</keyword>
<evidence type="ECO:0000313" key="9">
    <source>
        <dbReference type="Proteomes" id="UP000614811"/>
    </source>
</evidence>
<protein>
    <recommendedName>
        <fullName evidence="7">Cytochrome c domain-containing protein</fullName>
    </recommendedName>
</protein>
<dbReference type="SUPFAM" id="SSF46626">
    <property type="entry name" value="Cytochrome c"/>
    <property type="match status" value="2"/>
</dbReference>
<dbReference type="GO" id="GO:0004130">
    <property type="term" value="F:cytochrome-c peroxidase activity"/>
    <property type="evidence" value="ECO:0007669"/>
    <property type="project" value="TreeGrafter"/>
</dbReference>
<evidence type="ECO:0000256" key="2">
    <source>
        <dbReference type="ARBA" id="ARBA00022723"/>
    </source>
</evidence>
<feature type="domain" description="Cytochrome c" evidence="7">
    <location>
        <begin position="164"/>
        <end position="256"/>
    </location>
</feature>
<feature type="compositionally biased region" description="Polar residues" evidence="5">
    <location>
        <begin position="722"/>
        <end position="743"/>
    </location>
</feature>
<evidence type="ECO:0000259" key="7">
    <source>
        <dbReference type="PROSITE" id="PS51007"/>
    </source>
</evidence>
<sequence length="743" mass="83724">MTANNKSLRRSRLRSWRFWLGGLLTLFLVLCLGLYIALWRISNYPDIPAYTPITQYQFLNPSAELRCDNPTPQNPDPNDPNNDLMIPAYQGWCDAQRQHYYRLPQGTNFFGLQYDWITALEKPVGKKPLITRKYMQQLGYIYDPSSKINPNNPGDLPIGLTWHYDRNSGDKILDVSCAACHSSQLTYQGTALVIDGGAGGHALPSLDPTQFMTNSVLSLTVTYFNPFKFNRFARKVLAEIPEADYTAEKAKLRKATWNTIKQALVYGRHNYFLYPTPEGYGRTDGLGRIANTVFGDYISDKNYRTANAPVNYPHVWDIWAFDWVQWMGSVRQAMARNVNEAMGTRAPANFVHADGLYDNSVMMSEMHCIETTLQHLEPPRWPEDVFGPINHGLAGEGQKIFGEVCAKCHGPFNREAVDGKIDYQQTAANHQCQTCHGPLMTTADGDLLDLINRRTHPPVQLGEGSWLGKAKPSYELQSARGGYWEMIHIPLDYIGTDPTSAENMINNTYDLTPVVSAIAQARANGANLRLPDPDKIPDPSQTAFGPGLQFLGGEIRYKQYRDWQLMDASGYIAEPETAKLVADLDGFGEHDNPVAWRAYRPRPLEGVWATAPFLHNGSVPSIYQLLLPADQRDSQFYLGRKEFNPQTLGLDVRPFKGAFKYDTQLVGNSNFGHEFNDGLCGDGVIGYELKDRPGYCRQFTEHERQALIEYLKIHSDGERPDPSSTPHCANVSWPQSNFNEVPE</sequence>
<name>A0A918VHT4_9GAMM</name>
<dbReference type="Pfam" id="PF21419">
    <property type="entry name" value="RoxA-like_Cyt-c"/>
    <property type="match status" value="1"/>
</dbReference>
<keyword evidence="2 4" id="KW-0479">Metal-binding</keyword>
<keyword evidence="1 4" id="KW-0349">Heme</keyword>
<keyword evidence="6" id="KW-0812">Transmembrane</keyword>
<evidence type="ECO:0000256" key="6">
    <source>
        <dbReference type="SAM" id="Phobius"/>
    </source>
</evidence>
<dbReference type="GO" id="GO:0009055">
    <property type="term" value="F:electron transfer activity"/>
    <property type="evidence" value="ECO:0007669"/>
    <property type="project" value="InterPro"/>
</dbReference>
<accession>A0A918VHT4</accession>
<evidence type="ECO:0000313" key="8">
    <source>
        <dbReference type="EMBL" id="GGZ98752.1"/>
    </source>
</evidence>
<dbReference type="Gene3D" id="1.10.760.10">
    <property type="entry name" value="Cytochrome c-like domain"/>
    <property type="match status" value="1"/>
</dbReference>
<feature type="transmembrane region" description="Helical" evidence="6">
    <location>
        <begin position="18"/>
        <end position="39"/>
    </location>
</feature>
<reference evidence="8" key="1">
    <citation type="journal article" date="2014" name="Int. J. Syst. Evol. Microbiol.">
        <title>Complete genome sequence of Corynebacterium casei LMG S-19264T (=DSM 44701T), isolated from a smear-ripened cheese.</title>
        <authorList>
            <consortium name="US DOE Joint Genome Institute (JGI-PGF)"/>
            <person name="Walter F."/>
            <person name="Albersmeier A."/>
            <person name="Kalinowski J."/>
            <person name="Ruckert C."/>
        </authorList>
    </citation>
    <scope>NUCLEOTIDE SEQUENCE</scope>
    <source>
        <strain evidence="8">KCTC 12711</strain>
    </source>
</reference>
<dbReference type="PANTHER" id="PTHR30600">
    <property type="entry name" value="CYTOCHROME C PEROXIDASE-RELATED"/>
    <property type="match status" value="1"/>
</dbReference>
<dbReference type="Proteomes" id="UP000614811">
    <property type="component" value="Unassembled WGS sequence"/>
</dbReference>
<dbReference type="GO" id="GO:0020037">
    <property type="term" value="F:heme binding"/>
    <property type="evidence" value="ECO:0007669"/>
    <property type="project" value="InterPro"/>
</dbReference>
<keyword evidence="6" id="KW-0472">Membrane</keyword>
<reference evidence="8" key="2">
    <citation type="submission" date="2020-09" db="EMBL/GenBank/DDBJ databases">
        <authorList>
            <person name="Sun Q."/>
            <person name="Kim S."/>
        </authorList>
    </citation>
    <scope>NUCLEOTIDE SEQUENCE</scope>
    <source>
        <strain evidence="8">KCTC 12711</strain>
    </source>
</reference>
<keyword evidence="9" id="KW-1185">Reference proteome</keyword>
<evidence type="ECO:0000256" key="3">
    <source>
        <dbReference type="ARBA" id="ARBA00023004"/>
    </source>
</evidence>